<feature type="compositionally biased region" description="Polar residues" evidence="9">
    <location>
        <begin position="190"/>
        <end position="201"/>
    </location>
</feature>
<dbReference type="GO" id="GO:0008270">
    <property type="term" value="F:zinc ion binding"/>
    <property type="evidence" value="ECO:0007669"/>
    <property type="project" value="UniProtKB-KW"/>
</dbReference>
<evidence type="ECO:0000313" key="11">
    <source>
        <dbReference type="EMBL" id="CAH0561858.1"/>
    </source>
</evidence>
<dbReference type="InterPro" id="IPR013083">
    <property type="entry name" value="Znf_RING/FYVE/PHD"/>
</dbReference>
<dbReference type="CDD" id="cd15522">
    <property type="entry name" value="PHD_TAF3"/>
    <property type="match status" value="1"/>
</dbReference>
<feature type="compositionally biased region" description="Basic and acidic residues" evidence="9">
    <location>
        <begin position="373"/>
        <end position="387"/>
    </location>
</feature>
<feature type="domain" description="PHD-type" evidence="10">
    <location>
        <begin position="836"/>
        <end position="886"/>
    </location>
</feature>
<evidence type="ECO:0000256" key="5">
    <source>
        <dbReference type="ARBA" id="ARBA00023015"/>
    </source>
</evidence>
<sequence length="907" mass="101395">MSAAQYTRDHIKLSVGKILQTLGWHSINSTPLEVLTDVLARFLSQLTKLTNDYANEFGQTDANLDHLGLAFREMGISIGELEEYVTYVNFSPPPALVPKYPIPKENNLNFLKPGSKEVVTRPVHIHEHLPPMYPLLEGAENDVENVEVKKEAGEETTENGQVFKKPADVSPTEFKRSRREDEGSSRPTREISSVMMTTSGFLSPAREGKLPEAKAPIQTVIEPALPNPAPIIPAEVAELPMKKIPKVNNRKVDRKKDRIGKELFKPFVDEKVTRKSPNITKEKIKKIKNSNLVPSDMGMDKVIPVSSAKAAKINKTLADARMKTEKLNTTITPIPMKAEPVPAGTPLGIDKINTEPDRKKVNIFKKISNVKNEKHDIKSLKKEEARSRGGSPNLVIDEREELSSKNIPTLPGDVTIEPIPANSMKSPEKLDFFDDGSPPGTPSTPKTPEMISHSPPLVKEKRKRKEGKKVKKVQKQHDDQFMDLERPKTPEAEILRGLPFPFIPILGGPGLIPNPMNNMNPLFPFPQLHNFGKNPLFPNPYGLPSMMNNPVPPPSNHPPAKIEEPVAKQPKLEPVAQAPPQEITEVISVDPNVDVKLEKKGKEHKKEKKDKIKKKNKKDKVKDKAEKKKLKEEKKVKEKIKKEKKEKKKDKEVREGESPVPKLFLKLGSQSPRPETPETTRKLNIKPIVKKDEEAVPEERATSPGLAKISALVTGPPKPKTTQPAPAPSLPSTYNDMYPSPEKKNIFKPIPKLRTKDLKPVSPEPPPVVNQLTPAMYVVTDPIVPEESQNPVVPVPKVSPGPGRPRLNPLKPKTSPAKPKKRRSSVKKTDAQGNQVWICPACNKQDDGSPMIGCDGCDAWYHWVCVRIQVPPDENENWYCKHCLPKNNEDLGADKKKKRKKKEKKEH</sequence>
<feature type="compositionally biased region" description="Basic and acidic residues" evidence="9">
    <location>
        <begin position="689"/>
        <end position="701"/>
    </location>
</feature>
<reference evidence="11" key="1">
    <citation type="submission" date="2021-12" db="EMBL/GenBank/DDBJ databases">
        <authorList>
            <person name="King R."/>
        </authorList>
    </citation>
    <scope>NUCLEOTIDE SEQUENCE</scope>
</reference>
<dbReference type="GO" id="GO:0005669">
    <property type="term" value="C:transcription factor TFIID complex"/>
    <property type="evidence" value="ECO:0007669"/>
    <property type="project" value="TreeGrafter"/>
</dbReference>
<dbReference type="InterPro" id="IPR011011">
    <property type="entry name" value="Znf_FYVE_PHD"/>
</dbReference>
<dbReference type="Gene3D" id="3.30.40.10">
    <property type="entry name" value="Zinc/RING finger domain, C3HC4 (zinc finger)"/>
    <property type="match status" value="1"/>
</dbReference>
<comment type="subcellular location">
    <subcellularLocation>
        <location evidence="1">Nucleus</location>
    </subcellularLocation>
</comment>
<dbReference type="Pfam" id="PF00628">
    <property type="entry name" value="PHD"/>
    <property type="match status" value="1"/>
</dbReference>
<feature type="region of interest" description="Disordered" evidence="9">
    <location>
        <begin position="150"/>
        <end position="210"/>
    </location>
</feature>
<dbReference type="SMART" id="SM00249">
    <property type="entry name" value="PHD"/>
    <property type="match status" value="1"/>
</dbReference>
<keyword evidence="2" id="KW-0479">Metal-binding</keyword>
<proteinExistence type="predicted"/>
<organism evidence="11 12">
    <name type="scientific">Brassicogethes aeneus</name>
    <name type="common">Rape pollen beetle</name>
    <name type="synonym">Meligethes aeneus</name>
    <dbReference type="NCBI Taxonomy" id="1431903"/>
    <lineage>
        <taxon>Eukaryota</taxon>
        <taxon>Metazoa</taxon>
        <taxon>Ecdysozoa</taxon>
        <taxon>Arthropoda</taxon>
        <taxon>Hexapoda</taxon>
        <taxon>Insecta</taxon>
        <taxon>Pterygota</taxon>
        <taxon>Neoptera</taxon>
        <taxon>Endopterygota</taxon>
        <taxon>Coleoptera</taxon>
        <taxon>Polyphaga</taxon>
        <taxon>Cucujiformia</taxon>
        <taxon>Nitidulidae</taxon>
        <taxon>Meligethinae</taxon>
        <taxon>Brassicogethes</taxon>
    </lineage>
</organism>
<feature type="compositionally biased region" description="Basic residues" evidence="9">
    <location>
        <begin position="460"/>
        <end position="474"/>
    </location>
</feature>
<dbReference type="PROSITE" id="PS50016">
    <property type="entry name" value="ZF_PHD_2"/>
    <property type="match status" value="1"/>
</dbReference>
<dbReference type="InterPro" id="IPR019786">
    <property type="entry name" value="Zinc_finger_PHD-type_CS"/>
</dbReference>
<evidence type="ECO:0000256" key="7">
    <source>
        <dbReference type="ARBA" id="ARBA00023242"/>
    </source>
</evidence>
<feature type="region of interest" description="Disordered" evidence="9">
    <location>
        <begin position="785"/>
        <end position="831"/>
    </location>
</feature>
<feature type="compositionally biased region" description="Basic and acidic residues" evidence="9">
    <location>
        <begin position="173"/>
        <end position="189"/>
    </location>
</feature>
<dbReference type="GO" id="GO:0045944">
    <property type="term" value="P:positive regulation of transcription by RNA polymerase II"/>
    <property type="evidence" value="ECO:0007669"/>
    <property type="project" value="TreeGrafter"/>
</dbReference>
<evidence type="ECO:0000256" key="3">
    <source>
        <dbReference type="ARBA" id="ARBA00022771"/>
    </source>
</evidence>
<dbReference type="InterPro" id="IPR001965">
    <property type="entry name" value="Znf_PHD"/>
</dbReference>
<feature type="compositionally biased region" description="Basic residues" evidence="9">
    <location>
        <begin position="895"/>
        <end position="907"/>
    </location>
</feature>
<dbReference type="InterPro" id="IPR019787">
    <property type="entry name" value="Znf_PHD-finger"/>
</dbReference>
<evidence type="ECO:0000256" key="1">
    <source>
        <dbReference type="ARBA" id="ARBA00004123"/>
    </source>
</evidence>
<dbReference type="GO" id="GO:0002039">
    <property type="term" value="F:p53 binding"/>
    <property type="evidence" value="ECO:0007669"/>
    <property type="project" value="TreeGrafter"/>
</dbReference>
<dbReference type="InterPro" id="IPR006565">
    <property type="entry name" value="BTP"/>
</dbReference>
<keyword evidence="7" id="KW-0539">Nucleus</keyword>
<dbReference type="PANTHER" id="PTHR46452">
    <property type="entry name" value="TRANSCRIPTION INITIATION FACTOR TFIID SUBUNIT 3"/>
    <property type="match status" value="1"/>
</dbReference>
<feature type="compositionally biased region" description="Basic and acidic residues" evidence="9">
    <location>
        <begin position="620"/>
        <end position="657"/>
    </location>
</feature>
<keyword evidence="6" id="KW-0804">Transcription</keyword>
<evidence type="ECO:0000259" key="10">
    <source>
        <dbReference type="PROSITE" id="PS50016"/>
    </source>
</evidence>
<dbReference type="AlphaFoldDB" id="A0A9P0BB84"/>
<evidence type="ECO:0000256" key="8">
    <source>
        <dbReference type="PROSITE-ProRule" id="PRU00146"/>
    </source>
</evidence>
<keyword evidence="5" id="KW-0805">Transcription regulation</keyword>
<gene>
    <name evidence="11" type="ORF">MELIAE_LOCUS11158</name>
</gene>
<dbReference type="Proteomes" id="UP001154078">
    <property type="component" value="Chromosome 8"/>
</dbReference>
<dbReference type="GO" id="GO:0046982">
    <property type="term" value="F:protein heterodimerization activity"/>
    <property type="evidence" value="ECO:0007669"/>
    <property type="project" value="InterPro"/>
</dbReference>
<keyword evidence="3 8" id="KW-0863">Zinc-finger</keyword>
<feature type="compositionally biased region" description="Basic residues" evidence="9">
    <location>
        <begin position="602"/>
        <end position="619"/>
    </location>
</feature>
<accession>A0A9P0BB84</accession>
<evidence type="ECO:0000313" key="12">
    <source>
        <dbReference type="Proteomes" id="UP001154078"/>
    </source>
</evidence>
<evidence type="ECO:0000256" key="9">
    <source>
        <dbReference type="SAM" id="MobiDB-lite"/>
    </source>
</evidence>
<dbReference type="EMBL" id="OV121139">
    <property type="protein sequence ID" value="CAH0561858.1"/>
    <property type="molecule type" value="Genomic_DNA"/>
</dbReference>
<evidence type="ECO:0000256" key="4">
    <source>
        <dbReference type="ARBA" id="ARBA00022833"/>
    </source>
</evidence>
<name>A0A9P0BB84_BRAAE</name>
<dbReference type="InterPro" id="IPR009072">
    <property type="entry name" value="Histone-fold"/>
</dbReference>
<feature type="region of interest" description="Disordered" evidence="9">
    <location>
        <begin position="884"/>
        <end position="907"/>
    </location>
</feature>
<evidence type="ECO:0000256" key="6">
    <source>
        <dbReference type="ARBA" id="ARBA00023163"/>
    </source>
</evidence>
<dbReference type="Pfam" id="PF07524">
    <property type="entry name" value="Bromo_TP"/>
    <property type="match status" value="1"/>
</dbReference>
<dbReference type="SUPFAM" id="SSF57903">
    <property type="entry name" value="FYVE/PHD zinc finger"/>
    <property type="match status" value="1"/>
</dbReference>
<feature type="region of interest" description="Disordered" evidence="9">
    <location>
        <begin position="373"/>
        <end position="478"/>
    </location>
</feature>
<feature type="compositionally biased region" description="Pro residues" evidence="9">
    <location>
        <begin position="793"/>
        <end position="803"/>
    </location>
</feature>
<keyword evidence="12" id="KW-1185">Reference proteome</keyword>
<evidence type="ECO:0000256" key="2">
    <source>
        <dbReference type="ARBA" id="ARBA00022723"/>
    </source>
</evidence>
<feature type="region of interest" description="Disordered" evidence="9">
    <location>
        <begin position="548"/>
        <end position="748"/>
    </location>
</feature>
<dbReference type="PANTHER" id="PTHR46452:SF1">
    <property type="entry name" value="TRANSCRIPTION INITIATION FACTOR TFIID SUBUNIT 3"/>
    <property type="match status" value="1"/>
</dbReference>
<dbReference type="SMART" id="SM00576">
    <property type="entry name" value="BTP"/>
    <property type="match status" value="1"/>
</dbReference>
<dbReference type="OrthoDB" id="436852at2759"/>
<dbReference type="PROSITE" id="PS01359">
    <property type="entry name" value="ZF_PHD_1"/>
    <property type="match status" value="1"/>
</dbReference>
<dbReference type="Gene3D" id="1.10.20.10">
    <property type="entry name" value="Histone, subunit A"/>
    <property type="match status" value="1"/>
</dbReference>
<protein>
    <recommendedName>
        <fullName evidence="10">PHD-type domain-containing protein</fullName>
    </recommendedName>
</protein>
<keyword evidence="4" id="KW-0862">Zinc</keyword>